<dbReference type="AlphaFoldDB" id="A0A0E9NBZ9"/>
<gene>
    <name evidence="1" type="ORF">G7K_1456-t1</name>
</gene>
<comment type="caution">
    <text evidence="1">The sequence shown here is derived from an EMBL/GenBank/DDBJ whole genome shotgun (WGS) entry which is preliminary data.</text>
</comment>
<reference evidence="1 2" key="1">
    <citation type="journal article" date="2011" name="J. Gen. Appl. Microbiol.">
        <title>Draft genome sequencing of the enigmatic yeast Saitoella complicata.</title>
        <authorList>
            <person name="Nishida H."/>
            <person name="Hamamoto M."/>
            <person name="Sugiyama J."/>
        </authorList>
    </citation>
    <scope>NUCLEOTIDE SEQUENCE [LARGE SCALE GENOMIC DNA]</scope>
    <source>
        <strain evidence="1 2">NRRL Y-17804</strain>
    </source>
</reference>
<evidence type="ECO:0000313" key="1">
    <source>
        <dbReference type="EMBL" id="GAO47246.1"/>
    </source>
</evidence>
<reference evidence="1 2" key="3">
    <citation type="journal article" date="2015" name="Genome Announc.">
        <title>Draft Genome Sequence of the Archiascomycetous Yeast Saitoella complicata.</title>
        <authorList>
            <person name="Yamauchi K."/>
            <person name="Kondo S."/>
            <person name="Hamamoto M."/>
            <person name="Takahashi Y."/>
            <person name="Ogura Y."/>
            <person name="Hayashi T."/>
            <person name="Nishida H."/>
        </authorList>
    </citation>
    <scope>NUCLEOTIDE SEQUENCE [LARGE SCALE GENOMIC DNA]</scope>
    <source>
        <strain evidence="1 2">NRRL Y-17804</strain>
    </source>
</reference>
<keyword evidence="2" id="KW-1185">Reference proteome</keyword>
<dbReference type="Proteomes" id="UP000033140">
    <property type="component" value="Unassembled WGS sequence"/>
</dbReference>
<sequence>MEMELHNASTTFQNTFAEFNDGTITTSVLTPVEPPMTAESDVPVRSGYYRMHGHQRKWKKPKNRCPKGDVFEQYGFFGRKKELRKVYLQTRPWQEDHLLQVTSQELITIINYGRRITYYEVEWESEKGKPDSSWEKGGECSVSNHTTDSTGTSYLVLILLSTGSVGERLP</sequence>
<evidence type="ECO:0000313" key="2">
    <source>
        <dbReference type="Proteomes" id="UP000033140"/>
    </source>
</evidence>
<reference evidence="1 2" key="2">
    <citation type="journal article" date="2014" name="J. Gen. Appl. Microbiol.">
        <title>The early diverging ascomycetous budding yeast Saitoella complicata has three histone deacetylases belonging to the Clr6, Hos2, and Rpd3 lineages.</title>
        <authorList>
            <person name="Nishida H."/>
            <person name="Matsumoto T."/>
            <person name="Kondo S."/>
            <person name="Hamamoto M."/>
            <person name="Yoshikawa H."/>
        </authorList>
    </citation>
    <scope>NUCLEOTIDE SEQUENCE [LARGE SCALE GENOMIC DNA]</scope>
    <source>
        <strain evidence="1 2">NRRL Y-17804</strain>
    </source>
</reference>
<accession>A0A0E9NBZ9</accession>
<name>A0A0E9NBZ9_SAICN</name>
<proteinExistence type="predicted"/>
<dbReference type="EMBL" id="BACD03000008">
    <property type="protein sequence ID" value="GAO47246.1"/>
    <property type="molecule type" value="Genomic_DNA"/>
</dbReference>
<organism evidence="1 2">
    <name type="scientific">Saitoella complicata (strain BCRC 22490 / CBS 7301 / JCM 7358 / NBRC 10748 / NRRL Y-17804)</name>
    <dbReference type="NCBI Taxonomy" id="698492"/>
    <lineage>
        <taxon>Eukaryota</taxon>
        <taxon>Fungi</taxon>
        <taxon>Dikarya</taxon>
        <taxon>Ascomycota</taxon>
        <taxon>Taphrinomycotina</taxon>
        <taxon>Taphrinomycotina incertae sedis</taxon>
        <taxon>Saitoella</taxon>
    </lineage>
</organism>
<protein>
    <submittedName>
        <fullName evidence="1">Uncharacterized protein</fullName>
    </submittedName>
</protein>